<feature type="signal peptide" evidence="3">
    <location>
        <begin position="1"/>
        <end position="30"/>
    </location>
</feature>
<name>A0A0B5AY60_9BACL</name>
<dbReference type="PROSITE" id="PS51257">
    <property type="entry name" value="PROKAR_LIPOPROTEIN"/>
    <property type="match status" value="1"/>
</dbReference>
<feature type="region of interest" description="Disordered" evidence="2">
    <location>
        <begin position="273"/>
        <end position="294"/>
    </location>
</feature>
<evidence type="ECO:0000313" key="6">
    <source>
        <dbReference type="Proteomes" id="UP000031449"/>
    </source>
</evidence>
<dbReference type="GO" id="GO:0016209">
    <property type="term" value="F:antioxidant activity"/>
    <property type="evidence" value="ECO:0007669"/>
    <property type="project" value="InterPro"/>
</dbReference>
<dbReference type="PANTHER" id="PTHR42852:SF13">
    <property type="entry name" value="PROTEIN DIPZ"/>
    <property type="match status" value="1"/>
</dbReference>
<dbReference type="Proteomes" id="UP000031449">
    <property type="component" value="Plasmid unnamed"/>
</dbReference>
<dbReference type="InterPro" id="IPR036249">
    <property type="entry name" value="Thioredoxin-like_sf"/>
</dbReference>
<feature type="chain" id="PRO_5002113488" description="Thioredoxin domain-containing protein" evidence="3">
    <location>
        <begin position="31"/>
        <end position="294"/>
    </location>
</feature>
<dbReference type="PROSITE" id="PS51352">
    <property type="entry name" value="THIOREDOXIN_2"/>
    <property type="match status" value="1"/>
</dbReference>
<dbReference type="GO" id="GO:0016491">
    <property type="term" value="F:oxidoreductase activity"/>
    <property type="evidence" value="ECO:0007669"/>
    <property type="project" value="InterPro"/>
</dbReference>
<dbReference type="Pfam" id="PF00578">
    <property type="entry name" value="AhpC-TSA"/>
    <property type="match status" value="1"/>
</dbReference>
<dbReference type="PANTHER" id="PTHR42852">
    <property type="entry name" value="THIOL:DISULFIDE INTERCHANGE PROTEIN DSBE"/>
    <property type="match status" value="1"/>
</dbReference>
<dbReference type="InterPro" id="IPR013766">
    <property type="entry name" value="Thioredoxin_domain"/>
</dbReference>
<evidence type="ECO:0000313" key="5">
    <source>
        <dbReference type="EMBL" id="AJD93458.1"/>
    </source>
</evidence>
<dbReference type="AlphaFoldDB" id="A0A0B5AY60"/>
<organism evidence="5 6">
    <name type="scientific">Jeotgalibacillus malaysiensis</name>
    <dbReference type="NCBI Taxonomy" id="1508404"/>
    <lineage>
        <taxon>Bacteria</taxon>
        <taxon>Bacillati</taxon>
        <taxon>Bacillota</taxon>
        <taxon>Bacilli</taxon>
        <taxon>Bacillales</taxon>
        <taxon>Caryophanaceae</taxon>
        <taxon>Jeotgalibacillus</taxon>
    </lineage>
</organism>
<dbReference type="BioCyc" id="JESP1508404:G14D9-13425-MONOMER"/>
<keyword evidence="3" id="KW-0732">Signal</keyword>
<keyword evidence="5" id="KW-0614">Plasmid</keyword>
<evidence type="ECO:0000256" key="2">
    <source>
        <dbReference type="SAM" id="MobiDB-lite"/>
    </source>
</evidence>
<keyword evidence="6" id="KW-1185">Reference proteome</keyword>
<sequence length="294" mass="33039">MKQNKRTKQTKKWAVAGLLGAVMITGVACSNEPKEQAPGADEPVQIAKTDEKKEVEKEEVQLKEVSVEVDYSKSAQEILTAYSEEGMSRFKLSYPDTYSMEYALKTIGREMPKFEGKDLNGKTITSDDYKNKSYIVNISKSTCEVCQELAPVIQTLEKGEDKIPVINLYPIDKSEDVKAHREKTKWSKDSIAIVGDKNKSIENLAIKELAVATVPTLLFVDKSGKISYINIGLTDDVLLSDMKEKAFGEEKLYDFVRKEMVKVDKDGNVVKQEPLIDESKDDKKVTKPVEPKKE</sequence>
<dbReference type="InterPro" id="IPR000866">
    <property type="entry name" value="AhpC/TSA"/>
</dbReference>
<keyword evidence="1" id="KW-1015">Disulfide bond</keyword>
<gene>
    <name evidence="5" type="ORF">JMA_41410</name>
</gene>
<protein>
    <recommendedName>
        <fullName evidence="4">Thioredoxin domain-containing protein</fullName>
    </recommendedName>
</protein>
<dbReference type="KEGG" id="jeo:JMA_41410"/>
<evidence type="ECO:0000259" key="4">
    <source>
        <dbReference type="PROSITE" id="PS51352"/>
    </source>
</evidence>
<evidence type="ECO:0000256" key="1">
    <source>
        <dbReference type="ARBA" id="ARBA00023157"/>
    </source>
</evidence>
<dbReference type="HOGENOM" id="CLU_945862_0_0_9"/>
<reference evidence="5 6" key="1">
    <citation type="submission" date="2014-08" db="EMBL/GenBank/DDBJ databases">
        <title>Complete genome of a marine bacteria Jeotgalibacillus malaysiensis.</title>
        <authorList>
            <person name="Yaakop A.S."/>
            <person name="Chan K.-G."/>
            <person name="Goh K.M."/>
        </authorList>
    </citation>
    <scope>NUCLEOTIDE SEQUENCE [LARGE SCALE GENOMIC DNA]</scope>
    <source>
        <strain evidence="5 6">D5</strain>
        <plasmid evidence="6">Plasmid</plasmid>
    </source>
</reference>
<feature type="compositionally biased region" description="Basic and acidic residues" evidence="2">
    <location>
        <begin position="277"/>
        <end position="294"/>
    </location>
</feature>
<dbReference type="CDD" id="cd02966">
    <property type="entry name" value="TlpA_like_family"/>
    <property type="match status" value="1"/>
</dbReference>
<proteinExistence type="predicted"/>
<dbReference type="InterPro" id="IPR050553">
    <property type="entry name" value="Thioredoxin_ResA/DsbE_sf"/>
</dbReference>
<accession>A0A0B5AY60</accession>
<dbReference type="SUPFAM" id="SSF52833">
    <property type="entry name" value="Thioredoxin-like"/>
    <property type="match status" value="1"/>
</dbReference>
<feature type="domain" description="Thioredoxin" evidence="4">
    <location>
        <begin position="105"/>
        <end position="252"/>
    </location>
</feature>
<evidence type="ECO:0000256" key="3">
    <source>
        <dbReference type="SAM" id="SignalP"/>
    </source>
</evidence>
<dbReference type="Gene3D" id="3.40.30.10">
    <property type="entry name" value="Glutaredoxin"/>
    <property type="match status" value="1"/>
</dbReference>
<dbReference type="EMBL" id="CP009417">
    <property type="protein sequence ID" value="AJD93458.1"/>
    <property type="molecule type" value="Genomic_DNA"/>
</dbReference>
<geneLocation type="plasmid" evidence="6"/>